<gene>
    <name evidence="3" type="ORF">Pan189_03440</name>
</gene>
<dbReference type="AlphaFoldDB" id="A0A517QWE9"/>
<dbReference type="SUPFAM" id="SSF53756">
    <property type="entry name" value="UDP-Glycosyltransferase/glycogen phosphorylase"/>
    <property type="match status" value="1"/>
</dbReference>
<name>A0A517QWE9_9PLAN</name>
<protein>
    <submittedName>
        <fullName evidence="3">Glycosyl transferases group 1</fullName>
    </submittedName>
</protein>
<evidence type="ECO:0000256" key="1">
    <source>
        <dbReference type="ARBA" id="ARBA00022679"/>
    </source>
</evidence>
<dbReference type="Pfam" id="PF00534">
    <property type="entry name" value="Glycos_transf_1"/>
    <property type="match status" value="1"/>
</dbReference>
<dbReference type="PANTHER" id="PTHR46401">
    <property type="entry name" value="GLYCOSYLTRANSFERASE WBBK-RELATED"/>
    <property type="match status" value="1"/>
</dbReference>
<proteinExistence type="predicted"/>
<dbReference type="Proteomes" id="UP000317318">
    <property type="component" value="Chromosome"/>
</dbReference>
<dbReference type="OrthoDB" id="5172124at2"/>
<sequence>MKLITFTPTLESSAIARMAALVTKSLLAAGHEITIVSSEDLQFAGHPRRDFGCDILPWHDGDRVRASALETDGLIYHIGDNYGFHRGCLEWIEELGGAVCLHDYFVGYLFCGWAQTRREQARQVLQNLYGADVANSYFNHACQSDFIERTRTIAPLTEWIGSLADGVITHSSWDIQRLLSSCPGPVRTVALPYDAGIQPKQLGRQAKRDEPFRLLTVGHANRNKRISSVIRAIGGCELLQSRIQYTHIGHAEASMISELSAVAGDTGVDFRMLGEASQDVLNGFIERSNAISCLRWPALEAASASAIEGMLCGKPILVTDTGFYSEIPDEFVIKINPHCEVESIQQSLQKLLLQTRYGETLGLKAKTWASRMFYADKYAERLVEHIEEAKRSSVTVQGLLSFKKILEGWGGRTHTLANPRTAKTLNIFDPTKIKTPTLRRQSDGQHGFHAEQVVL</sequence>
<keyword evidence="4" id="KW-1185">Reference proteome</keyword>
<dbReference type="PANTHER" id="PTHR46401:SF2">
    <property type="entry name" value="GLYCOSYLTRANSFERASE WBBK-RELATED"/>
    <property type="match status" value="1"/>
</dbReference>
<accession>A0A517QWE9</accession>
<dbReference type="InterPro" id="IPR001296">
    <property type="entry name" value="Glyco_trans_1"/>
</dbReference>
<evidence type="ECO:0000313" key="3">
    <source>
        <dbReference type="EMBL" id="QDT35989.1"/>
    </source>
</evidence>
<evidence type="ECO:0000313" key="4">
    <source>
        <dbReference type="Proteomes" id="UP000317318"/>
    </source>
</evidence>
<keyword evidence="1 3" id="KW-0808">Transferase</keyword>
<dbReference type="GO" id="GO:0009103">
    <property type="term" value="P:lipopolysaccharide biosynthetic process"/>
    <property type="evidence" value="ECO:0007669"/>
    <property type="project" value="TreeGrafter"/>
</dbReference>
<feature type="domain" description="Glycosyl transferase family 1" evidence="2">
    <location>
        <begin position="204"/>
        <end position="361"/>
    </location>
</feature>
<reference evidence="3 4" key="1">
    <citation type="submission" date="2019-02" db="EMBL/GenBank/DDBJ databases">
        <title>Deep-cultivation of Planctomycetes and their phenomic and genomic characterization uncovers novel biology.</title>
        <authorList>
            <person name="Wiegand S."/>
            <person name="Jogler M."/>
            <person name="Boedeker C."/>
            <person name="Pinto D."/>
            <person name="Vollmers J."/>
            <person name="Rivas-Marin E."/>
            <person name="Kohn T."/>
            <person name="Peeters S.H."/>
            <person name="Heuer A."/>
            <person name="Rast P."/>
            <person name="Oberbeckmann S."/>
            <person name="Bunk B."/>
            <person name="Jeske O."/>
            <person name="Meyerdierks A."/>
            <person name="Storesund J.E."/>
            <person name="Kallscheuer N."/>
            <person name="Luecker S."/>
            <person name="Lage O.M."/>
            <person name="Pohl T."/>
            <person name="Merkel B.J."/>
            <person name="Hornburger P."/>
            <person name="Mueller R.-W."/>
            <person name="Bruemmer F."/>
            <person name="Labrenz M."/>
            <person name="Spormann A.M."/>
            <person name="Op den Camp H."/>
            <person name="Overmann J."/>
            <person name="Amann R."/>
            <person name="Jetten M.S.M."/>
            <person name="Mascher T."/>
            <person name="Medema M.H."/>
            <person name="Devos D.P."/>
            <person name="Kaster A.-K."/>
            <person name="Ovreas L."/>
            <person name="Rohde M."/>
            <person name="Galperin M.Y."/>
            <person name="Jogler C."/>
        </authorList>
    </citation>
    <scope>NUCLEOTIDE SEQUENCE [LARGE SCALE GENOMIC DNA]</scope>
    <source>
        <strain evidence="3 4">Pan189</strain>
    </source>
</reference>
<dbReference type="KEGG" id="svp:Pan189_03440"/>
<organism evidence="3 4">
    <name type="scientific">Stratiformator vulcanicus</name>
    <dbReference type="NCBI Taxonomy" id="2527980"/>
    <lineage>
        <taxon>Bacteria</taxon>
        <taxon>Pseudomonadati</taxon>
        <taxon>Planctomycetota</taxon>
        <taxon>Planctomycetia</taxon>
        <taxon>Planctomycetales</taxon>
        <taxon>Planctomycetaceae</taxon>
        <taxon>Stratiformator</taxon>
    </lineage>
</organism>
<dbReference type="RefSeq" id="WP_145362236.1">
    <property type="nucleotide sequence ID" value="NZ_CP036268.1"/>
</dbReference>
<dbReference type="EMBL" id="CP036268">
    <property type="protein sequence ID" value="QDT35989.1"/>
    <property type="molecule type" value="Genomic_DNA"/>
</dbReference>
<dbReference type="GO" id="GO:0016757">
    <property type="term" value="F:glycosyltransferase activity"/>
    <property type="evidence" value="ECO:0007669"/>
    <property type="project" value="InterPro"/>
</dbReference>
<dbReference type="Gene3D" id="3.40.50.2000">
    <property type="entry name" value="Glycogen Phosphorylase B"/>
    <property type="match status" value="2"/>
</dbReference>
<evidence type="ECO:0000259" key="2">
    <source>
        <dbReference type="Pfam" id="PF00534"/>
    </source>
</evidence>